<dbReference type="InterPro" id="IPR013083">
    <property type="entry name" value="Znf_RING/FYVE/PHD"/>
</dbReference>
<keyword evidence="1" id="KW-0863">Zinc-finger</keyword>
<dbReference type="GO" id="GO:0008270">
    <property type="term" value="F:zinc ion binding"/>
    <property type="evidence" value="ECO:0007669"/>
    <property type="project" value="UniProtKB-KW"/>
</dbReference>
<dbReference type="Pfam" id="PF13920">
    <property type="entry name" value="zf-C3HC4_3"/>
    <property type="match status" value="1"/>
</dbReference>
<evidence type="ECO:0000313" key="3">
    <source>
        <dbReference type="EMBL" id="KRX03235.1"/>
    </source>
</evidence>
<proteinExistence type="predicted"/>
<evidence type="ECO:0000256" key="1">
    <source>
        <dbReference type="PROSITE-ProRule" id="PRU00175"/>
    </source>
</evidence>
<dbReference type="Gene3D" id="3.30.40.10">
    <property type="entry name" value="Zinc/RING finger domain, C3HC4 (zinc finger)"/>
    <property type="match status" value="1"/>
</dbReference>
<comment type="caution">
    <text evidence="3">The sequence shown here is derived from an EMBL/GenBank/DDBJ whole genome shotgun (WGS) entry which is preliminary data.</text>
</comment>
<sequence length="207" mass="24696">MSVNLKQNIDIDENMIDFINRKKLKYKLAPFNLFSIDYNYIEKGITAGGIFPLFGDVIYDFKDKIFRMENVKYIGYTNKQLSQILEWQITTQEVQIILMSFCFVFVGWALLQDLWQWVVNWKKKKQNYQLKDVKQIYMIFGGKVKANCEVCKINLKSTFYLPCLHSVICEQCSQRNQRNKFYEDSKQVEQCQICDKKINEVIHIYNV</sequence>
<accession>A0A0V0QLN5</accession>
<keyword evidence="1" id="KW-0862">Zinc</keyword>
<name>A0A0V0QLN5_PSEPJ</name>
<evidence type="ECO:0000259" key="2">
    <source>
        <dbReference type="PROSITE" id="PS50089"/>
    </source>
</evidence>
<protein>
    <recommendedName>
        <fullName evidence="2">RING-type domain-containing protein</fullName>
    </recommendedName>
</protein>
<dbReference type="AlphaFoldDB" id="A0A0V0QLN5"/>
<reference evidence="3 4" key="1">
    <citation type="journal article" date="2015" name="Sci. Rep.">
        <title>Genome of the facultative scuticociliatosis pathogen Pseudocohnilembus persalinus provides insight into its virulence through horizontal gene transfer.</title>
        <authorList>
            <person name="Xiong J."/>
            <person name="Wang G."/>
            <person name="Cheng J."/>
            <person name="Tian M."/>
            <person name="Pan X."/>
            <person name="Warren A."/>
            <person name="Jiang C."/>
            <person name="Yuan D."/>
            <person name="Miao W."/>
        </authorList>
    </citation>
    <scope>NUCLEOTIDE SEQUENCE [LARGE SCALE GENOMIC DNA]</scope>
    <source>
        <strain evidence="3">36N120E</strain>
    </source>
</reference>
<gene>
    <name evidence="3" type="ORF">PPERSA_09247</name>
</gene>
<keyword evidence="4" id="KW-1185">Reference proteome</keyword>
<organism evidence="3 4">
    <name type="scientific">Pseudocohnilembus persalinus</name>
    <name type="common">Ciliate</name>
    <dbReference type="NCBI Taxonomy" id="266149"/>
    <lineage>
        <taxon>Eukaryota</taxon>
        <taxon>Sar</taxon>
        <taxon>Alveolata</taxon>
        <taxon>Ciliophora</taxon>
        <taxon>Intramacronucleata</taxon>
        <taxon>Oligohymenophorea</taxon>
        <taxon>Scuticociliatia</taxon>
        <taxon>Philasterida</taxon>
        <taxon>Pseudocohnilembidae</taxon>
        <taxon>Pseudocohnilembus</taxon>
    </lineage>
</organism>
<evidence type="ECO:0000313" key="4">
    <source>
        <dbReference type="Proteomes" id="UP000054937"/>
    </source>
</evidence>
<dbReference type="Proteomes" id="UP000054937">
    <property type="component" value="Unassembled WGS sequence"/>
</dbReference>
<dbReference type="InterPro" id="IPR001841">
    <property type="entry name" value="Znf_RING"/>
</dbReference>
<dbReference type="InParanoid" id="A0A0V0QLN5"/>
<feature type="domain" description="RING-type" evidence="2">
    <location>
        <begin position="148"/>
        <end position="195"/>
    </location>
</feature>
<dbReference type="EMBL" id="LDAU01000140">
    <property type="protein sequence ID" value="KRX03235.1"/>
    <property type="molecule type" value="Genomic_DNA"/>
</dbReference>
<dbReference type="PROSITE" id="PS50089">
    <property type="entry name" value="ZF_RING_2"/>
    <property type="match status" value="1"/>
</dbReference>
<keyword evidence="1" id="KW-0479">Metal-binding</keyword>